<evidence type="ECO:0000313" key="2">
    <source>
        <dbReference type="Proteomes" id="UP000191024"/>
    </source>
</evidence>
<keyword evidence="2" id="KW-1185">Reference proteome</keyword>
<dbReference type="AlphaFoldDB" id="A0A1G4KCA5"/>
<dbReference type="EMBL" id="LT598469">
    <property type="protein sequence ID" value="SCV01938.1"/>
    <property type="molecule type" value="Genomic_DNA"/>
</dbReference>
<dbReference type="STRING" id="1230905.A0A1G4KCA5"/>
<accession>A0A1G4KCA5</accession>
<evidence type="ECO:0000313" key="1">
    <source>
        <dbReference type="EMBL" id="SCV01938.1"/>
    </source>
</evidence>
<organism evidence="1 2">
    <name type="scientific">Lachancea mirantina</name>
    <dbReference type="NCBI Taxonomy" id="1230905"/>
    <lineage>
        <taxon>Eukaryota</taxon>
        <taxon>Fungi</taxon>
        <taxon>Dikarya</taxon>
        <taxon>Ascomycota</taxon>
        <taxon>Saccharomycotina</taxon>
        <taxon>Saccharomycetes</taxon>
        <taxon>Saccharomycetales</taxon>
        <taxon>Saccharomycetaceae</taxon>
        <taxon>Lachancea</taxon>
    </lineage>
</organism>
<dbReference type="OrthoDB" id="412109at2759"/>
<reference evidence="1 2" key="1">
    <citation type="submission" date="2016-03" db="EMBL/GenBank/DDBJ databases">
        <authorList>
            <person name="Devillers H."/>
        </authorList>
    </citation>
    <scope>NUCLEOTIDE SEQUENCE [LARGE SCALE GENOMIC DNA]</scope>
    <source>
        <strain evidence="1">CBS 11717</strain>
    </source>
</reference>
<proteinExistence type="predicted"/>
<gene>
    <name evidence="1" type="ORF">LAMI_0G14730G</name>
</gene>
<sequence>MTFNPDYACCDESSDSEAEVYARPQYLRKDRQPGRASAQDFQSMHRTKANEDFFDLADLAMTEKLLKIQPRKIKYVVDPAMRQDGIIKEKPQMNSANEKAFESCEKSFEYGDAINGFRFVGLNPEVKRFHEILGSNQKCPYDKVKFECLQEGNVERNITSFWSSASDVICAPLMGVYPLETVEIDDITKEGIITFYEESSKLLNEPVRELYRQQRIAWHPDKMLRRFQNPDAVVKAKITKIFQLINNLWEPK</sequence>
<protein>
    <submittedName>
        <fullName evidence="1">LAMI_0G14730g1_1</fullName>
    </submittedName>
</protein>
<name>A0A1G4KCA5_9SACH</name>
<dbReference type="Proteomes" id="UP000191024">
    <property type="component" value="Chromosome G"/>
</dbReference>